<keyword evidence="1" id="KW-0732">Signal</keyword>
<name>A0AB33IQJ6_9BACT</name>
<organism evidence="2">
    <name type="scientific">Prevotella sp. GTC17253</name>
    <dbReference type="NCBI Taxonomy" id="3236793"/>
    <lineage>
        <taxon>Bacteria</taxon>
        <taxon>Pseudomonadati</taxon>
        <taxon>Bacteroidota</taxon>
        <taxon>Bacteroidia</taxon>
        <taxon>Bacteroidales</taxon>
        <taxon>Prevotellaceae</taxon>
        <taxon>Prevotella</taxon>
    </lineage>
</organism>
<feature type="signal peptide" evidence="1">
    <location>
        <begin position="1"/>
        <end position="24"/>
    </location>
</feature>
<accession>A0AB33IQJ6</accession>
<dbReference type="AlphaFoldDB" id="A0AB33IQJ6"/>
<protein>
    <recommendedName>
        <fullName evidence="3">Hepatitis A virus cellular receptor 1</fullName>
    </recommendedName>
</protein>
<proteinExistence type="predicted"/>
<sequence>MKKISTLMTMIAIAVLSFSFVSCDEDAEIGYTLEGTWKGNMYVSSNYSGRTYDATYSEIDFTSGVWVDYYSNAPYDYIANHITWTVNNGTIYVHFVEEGTDIRIFDYSLSDYSFSGSIYSGNQTVDFQLAHTSSPNWNRYYYYGYDEWYDTWDSGYYAKGYNDAMSRSVKRDVELPKRIFRTK</sequence>
<evidence type="ECO:0008006" key="3">
    <source>
        <dbReference type="Google" id="ProtNLM"/>
    </source>
</evidence>
<gene>
    <name evidence="2" type="ORF">GTC17253_01570</name>
</gene>
<dbReference type="PROSITE" id="PS51257">
    <property type="entry name" value="PROKAR_LIPOPROTEIN"/>
    <property type="match status" value="1"/>
</dbReference>
<evidence type="ECO:0000313" key="2">
    <source>
        <dbReference type="EMBL" id="BFO70191.1"/>
    </source>
</evidence>
<dbReference type="EMBL" id="AP035785">
    <property type="protein sequence ID" value="BFO70191.1"/>
    <property type="molecule type" value="Genomic_DNA"/>
</dbReference>
<evidence type="ECO:0000256" key="1">
    <source>
        <dbReference type="SAM" id="SignalP"/>
    </source>
</evidence>
<feature type="chain" id="PRO_5044281463" description="Hepatitis A virus cellular receptor 1" evidence="1">
    <location>
        <begin position="25"/>
        <end position="183"/>
    </location>
</feature>
<reference evidence="2" key="1">
    <citation type="submission" date="2024-07" db="EMBL/GenBank/DDBJ databases">
        <title>Complete genome sequence of Prevotella sp. YM-2024 GTC17253.</title>
        <authorList>
            <person name="Hayashi M."/>
            <person name="Muto Y."/>
            <person name="Tanaka K."/>
            <person name="Niwa H."/>
        </authorList>
    </citation>
    <scope>NUCLEOTIDE SEQUENCE</scope>
    <source>
        <strain evidence="2">GTC17253</strain>
    </source>
</reference>